<reference evidence="2" key="1">
    <citation type="submission" date="2021-03" db="EMBL/GenBank/DDBJ databases">
        <title>Pengzhenrongella sicca gen. nov., sp. nov., a new member of suborder Micrococcineae isolated from High-Arctic tundra soil.</title>
        <authorList>
            <person name="Peng F."/>
        </authorList>
    </citation>
    <scope>NUCLEOTIDE SEQUENCE</scope>
    <source>
        <strain evidence="2">LRZ-2</strain>
    </source>
</reference>
<evidence type="ECO:0008006" key="4">
    <source>
        <dbReference type="Google" id="ProtNLM"/>
    </source>
</evidence>
<evidence type="ECO:0000313" key="2">
    <source>
        <dbReference type="EMBL" id="QTE31095.1"/>
    </source>
</evidence>
<dbReference type="Proteomes" id="UP000663937">
    <property type="component" value="Chromosome"/>
</dbReference>
<accession>A0A8A4ZIK0</accession>
<feature type="transmembrane region" description="Helical" evidence="1">
    <location>
        <begin position="21"/>
        <end position="39"/>
    </location>
</feature>
<keyword evidence="1" id="KW-1133">Transmembrane helix</keyword>
<dbReference type="KEGG" id="psic:J4E96_09325"/>
<evidence type="ECO:0000313" key="3">
    <source>
        <dbReference type="Proteomes" id="UP000663937"/>
    </source>
</evidence>
<organism evidence="2 3">
    <name type="scientific">Pengzhenrongella sicca</name>
    <dbReference type="NCBI Taxonomy" id="2819238"/>
    <lineage>
        <taxon>Bacteria</taxon>
        <taxon>Bacillati</taxon>
        <taxon>Actinomycetota</taxon>
        <taxon>Actinomycetes</taxon>
        <taxon>Micrococcales</taxon>
        <taxon>Pengzhenrongella</taxon>
    </lineage>
</organism>
<dbReference type="AlphaFoldDB" id="A0A8A4ZIK0"/>
<sequence length="163" mass="18180">MTVEQDAPETVVRLRTPRHSWIQLLVVGVLSLVFAALYRSVIPVSLGWSGALGRFWLGLGLVAIAGAFWLRTRGVDLTPESAVIRGISRRTVPWQEIQGVVRTQRAGTWVIHLLPESGKPRMLPVAMSRFGFGASTHMLQFHQVGQWWLAHRTVDWRPAGPPS</sequence>
<dbReference type="RefSeq" id="WP_227425473.1">
    <property type="nucleotide sequence ID" value="NZ_CP071868.1"/>
</dbReference>
<keyword evidence="1" id="KW-0812">Transmembrane</keyword>
<dbReference type="EMBL" id="CP071868">
    <property type="protein sequence ID" value="QTE31095.1"/>
    <property type="molecule type" value="Genomic_DNA"/>
</dbReference>
<feature type="transmembrane region" description="Helical" evidence="1">
    <location>
        <begin position="51"/>
        <end position="70"/>
    </location>
</feature>
<keyword evidence="1" id="KW-0472">Membrane</keyword>
<gene>
    <name evidence="2" type="ORF">J4E96_09325</name>
</gene>
<protein>
    <recommendedName>
        <fullName evidence="4">PH domain-containing protein</fullName>
    </recommendedName>
</protein>
<keyword evidence="3" id="KW-1185">Reference proteome</keyword>
<name>A0A8A4ZIK0_9MICO</name>
<evidence type="ECO:0000256" key="1">
    <source>
        <dbReference type="SAM" id="Phobius"/>
    </source>
</evidence>
<proteinExistence type="predicted"/>